<reference evidence="1" key="1">
    <citation type="submission" date="2022-06" db="EMBL/GenBank/DDBJ databases">
        <title>Lutimaribacter sp. EGI FJ00013, a novel bacterium isolated from a salt lake sediment enrichment.</title>
        <authorList>
            <person name="Gao L."/>
            <person name="Fang B.-Z."/>
            <person name="Li W.-J."/>
        </authorList>
    </citation>
    <scope>NUCLEOTIDE SEQUENCE</scope>
    <source>
        <strain evidence="1">EGI FJ00013</strain>
    </source>
</reference>
<name>A0ACC5ZYL3_9RHOB</name>
<evidence type="ECO:0000313" key="1">
    <source>
        <dbReference type="EMBL" id="MCM2563453.1"/>
    </source>
</evidence>
<sequence>MTGTPQDTTRQTRAATIAEKALIMLGLVALARVVITLFFAPAGSAASAVLGIVLLMVLPLVAAYFVLRRDWPYARHAIAAVAGIFAVLGTSVALRVLLTIGKAPTAVIEAGHATLYVAEAMLTLASWVLLIVLCISLIATLVPGGGRE</sequence>
<protein>
    <submittedName>
        <fullName evidence="1">Uncharacterized protein</fullName>
    </submittedName>
</protein>
<keyword evidence="2" id="KW-1185">Reference proteome</keyword>
<gene>
    <name evidence="1" type="ORF">M8744_14950</name>
</gene>
<evidence type="ECO:0000313" key="2">
    <source>
        <dbReference type="Proteomes" id="UP001203036"/>
    </source>
</evidence>
<proteinExistence type="predicted"/>
<accession>A0ACC5ZYL3</accession>
<comment type="caution">
    <text evidence="1">The sequence shown here is derived from an EMBL/GenBank/DDBJ whole genome shotgun (WGS) entry which is preliminary data.</text>
</comment>
<dbReference type="EMBL" id="JAMQGO010000012">
    <property type="protein sequence ID" value="MCM2563453.1"/>
    <property type="molecule type" value="Genomic_DNA"/>
</dbReference>
<organism evidence="1 2">
    <name type="scientific">Lutimaribacter degradans</name>
    <dbReference type="NCBI Taxonomy" id="2945989"/>
    <lineage>
        <taxon>Bacteria</taxon>
        <taxon>Pseudomonadati</taxon>
        <taxon>Pseudomonadota</taxon>
        <taxon>Alphaproteobacteria</taxon>
        <taxon>Rhodobacterales</taxon>
        <taxon>Roseobacteraceae</taxon>
        <taxon>Lutimaribacter</taxon>
    </lineage>
</organism>
<dbReference type="Proteomes" id="UP001203036">
    <property type="component" value="Unassembled WGS sequence"/>
</dbReference>